<keyword evidence="1" id="KW-0112">Calmodulin-binding</keyword>
<feature type="region of interest" description="Disordered" evidence="3">
    <location>
        <begin position="59"/>
        <end position="81"/>
    </location>
</feature>
<dbReference type="AlphaFoldDB" id="A0A2G9GZC3"/>
<reference evidence="5" key="1">
    <citation type="journal article" date="2018" name="Gigascience">
        <title>Genome assembly of the Pink Ipe (Handroanthus impetiginosus, Bignoniaceae), a highly valued, ecologically keystone Neotropical timber forest tree.</title>
        <authorList>
            <person name="Silva-Junior O.B."/>
            <person name="Grattapaglia D."/>
            <person name="Novaes E."/>
            <person name="Collevatti R.G."/>
        </authorList>
    </citation>
    <scope>NUCLEOTIDE SEQUENCE [LARGE SCALE GENOMIC DNA]</scope>
    <source>
        <strain evidence="5">cv. UFG-1</strain>
    </source>
</reference>
<evidence type="ECO:0000313" key="5">
    <source>
        <dbReference type="Proteomes" id="UP000231279"/>
    </source>
</evidence>
<dbReference type="OrthoDB" id="654277at2759"/>
<keyword evidence="5" id="KW-1185">Reference proteome</keyword>
<evidence type="ECO:0000256" key="1">
    <source>
        <dbReference type="ARBA" id="ARBA00022860"/>
    </source>
</evidence>
<dbReference type="PROSITE" id="PS50096">
    <property type="entry name" value="IQ"/>
    <property type="match status" value="3"/>
</dbReference>
<dbReference type="PANTHER" id="PTHR32295">
    <property type="entry name" value="IQ-DOMAIN 5-RELATED"/>
    <property type="match status" value="1"/>
</dbReference>
<proteinExistence type="inferred from homology"/>
<organism evidence="4 5">
    <name type="scientific">Handroanthus impetiginosus</name>
    <dbReference type="NCBI Taxonomy" id="429701"/>
    <lineage>
        <taxon>Eukaryota</taxon>
        <taxon>Viridiplantae</taxon>
        <taxon>Streptophyta</taxon>
        <taxon>Embryophyta</taxon>
        <taxon>Tracheophyta</taxon>
        <taxon>Spermatophyta</taxon>
        <taxon>Magnoliopsida</taxon>
        <taxon>eudicotyledons</taxon>
        <taxon>Gunneridae</taxon>
        <taxon>Pentapetalae</taxon>
        <taxon>asterids</taxon>
        <taxon>lamiids</taxon>
        <taxon>Lamiales</taxon>
        <taxon>Bignoniaceae</taxon>
        <taxon>Crescentiina</taxon>
        <taxon>Tabebuia alliance</taxon>
        <taxon>Handroanthus</taxon>
    </lineage>
</organism>
<comment type="similarity">
    <text evidence="2">Belongs to the IQD family.</text>
</comment>
<feature type="region of interest" description="Disordered" evidence="3">
    <location>
        <begin position="359"/>
        <end position="532"/>
    </location>
</feature>
<dbReference type="Proteomes" id="UP000231279">
    <property type="component" value="Unassembled WGS sequence"/>
</dbReference>
<dbReference type="InterPro" id="IPR000048">
    <property type="entry name" value="IQ_motif_EF-hand-BS"/>
</dbReference>
<sequence>MQIVPIHRYACLYTVCGHAEVSSGSTGRILHQREQSVEIDSVIHEKELNQNVFTEENEDAKDVDVQSVSGSAREETEAKDANLQSVADLASSPSTPLQVQNASQLQRRMREEWAAIRIQTAIRGFLSSGSAGKIWHQRRHSVEIENGKLEKELNQNVVTEETEDAKGVNLQSVSDSAISPSTSLQVQNAPQLQQNMSEEYAAICIQTAFRRFLARRALRTLKGLVRLQALVRGRAVRKQAAITLRCMQALSQTAQQKRQQQLEHDAHVKEIEDGWCDSAGSAEEIQSKLLKRQEAAAKREKAKAYALARQWQARPRQQFEPAGFEPDRTNWGWNWLERWMSVRPWENCLLDIDLTDGMKTQDNEPADPQQAPTTHLIPTGKKPMSNSGNGKTGSHSSNNSKISNERRVASHSNSHTSSPSVQEKRTTLIPRRSSGPVHKNSGDQSSSRPNVGARSQSTPRERLNTADKQGNKQGNKRLSLPGSGTGHAPPPVKQLSRTSSKGIPTAPKPVKAKAKSNTNDTKPLKLTPQIAH</sequence>
<protein>
    <recommendedName>
        <fullName evidence="6">DUF4005 domain-containing protein</fullName>
    </recommendedName>
</protein>
<feature type="compositionally biased region" description="Polar residues" evidence="3">
    <location>
        <begin position="384"/>
        <end position="402"/>
    </location>
</feature>
<evidence type="ECO:0000313" key="4">
    <source>
        <dbReference type="EMBL" id="PIN10636.1"/>
    </source>
</evidence>
<accession>A0A2G9GZC3</accession>
<dbReference type="STRING" id="429701.A0A2G9GZC3"/>
<comment type="caution">
    <text evidence="4">The sequence shown here is derived from an EMBL/GenBank/DDBJ whole genome shotgun (WGS) entry which is preliminary data.</text>
</comment>
<evidence type="ECO:0000256" key="2">
    <source>
        <dbReference type="ARBA" id="ARBA00024341"/>
    </source>
</evidence>
<feature type="compositionally biased region" description="Polar residues" evidence="3">
    <location>
        <begin position="442"/>
        <end position="458"/>
    </location>
</feature>
<gene>
    <name evidence="4" type="ORF">CDL12_16757</name>
</gene>
<evidence type="ECO:0008006" key="6">
    <source>
        <dbReference type="Google" id="ProtNLM"/>
    </source>
</evidence>
<evidence type="ECO:0000256" key="3">
    <source>
        <dbReference type="SAM" id="MobiDB-lite"/>
    </source>
</evidence>
<name>A0A2G9GZC3_9LAMI</name>
<dbReference type="GO" id="GO:0005516">
    <property type="term" value="F:calmodulin binding"/>
    <property type="evidence" value="ECO:0007669"/>
    <property type="project" value="UniProtKB-KW"/>
</dbReference>
<dbReference type="PANTHER" id="PTHR32295:SF123">
    <property type="entry name" value="PROTEIN IQ-DOMAIN 5"/>
    <property type="match status" value="1"/>
</dbReference>
<dbReference type="Pfam" id="PF00612">
    <property type="entry name" value="IQ"/>
    <property type="match status" value="2"/>
</dbReference>
<feature type="compositionally biased region" description="Low complexity" evidence="3">
    <location>
        <begin position="410"/>
        <end position="420"/>
    </location>
</feature>
<dbReference type="EMBL" id="NKXS01003167">
    <property type="protein sequence ID" value="PIN10636.1"/>
    <property type="molecule type" value="Genomic_DNA"/>
</dbReference>